<keyword evidence="1" id="KW-0812">Transmembrane</keyword>
<dbReference type="EMBL" id="NUEQ01000119">
    <property type="protein sequence ID" value="PEJ24968.1"/>
    <property type="molecule type" value="Genomic_DNA"/>
</dbReference>
<keyword evidence="1" id="KW-0472">Membrane</keyword>
<sequence>MWKTVVSYLPDWQVFIQAFIAFFIPYAISRLFNWIRTSEEE</sequence>
<evidence type="ECO:0000313" key="3">
    <source>
        <dbReference type="Proteomes" id="UP000220106"/>
    </source>
</evidence>
<gene>
    <name evidence="2" type="ORF">CN689_26520</name>
</gene>
<evidence type="ECO:0000256" key="1">
    <source>
        <dbReference type="SAM" id="Phobius"/>
    </source>
</evidence>
<keyword evidence="1" id="KW-1133">Transmembrane helix</keyword>
<reference evidence="2 3" key="1">
    <citation type="submission" date="2017-09" db="EMBL/GenBank/DDBJ databases">
        <title>Large-scale bioinformatics analysis of Bacillus genomes uncovers conserved roles of natural products in bacterial physiology.</title>
        <authorList>
            <consortium name="Agbiome Team Llc"/>
            <person name="Bleich R.M."/>
            <person name="Kirk G.J."/>
            <person name="Santa Maria K.C."/>
            <person name="Allen S.E."/>
            <person name="Farag S."/>
            <person name="Shank E.A."/>
            <person name="Bowers A."/>
        </authorList>
    </citation>
    <scope>NUCLEOTIDE SEQUENCE [LARGE SCALE GENOMIC DNA]</scope>
    <source>
        <strain evidence="2 3">AFS003229</strain>
    </source>
</reference>
<comment type="caution">
    <text evidence="2">The sequence shown here is derived from an EMBL/GenBank/DDBJ whole genome shotgun (WGS) entry which is preliminary data.</text>
</comment>
<proteinExistence type="predicted"/>
<dbReference type="AlphaFoldDB" id="A0AAX0RWG3"/>
<dbReference type="Proteomes" id="UP000220106">
    <property type="component" value="Unassembled WGS sequence"/>
</dbReference>
<protein>
    <submittedName>
        <fullName evidence="2">Uncharacterized protein</fullName>
    </submittedName>
</protein>
<accession>A0AAX0RWG3</accession>
<evidence type="ECO:0000313" key="2">
    <source>
        <dbReference type="EMBL" id="PEJ24968.1"/>
    </source>
</evidence>
<feature type="transmembrane region" description="Helical" evidence="1">
    <location>
        <begin position="12"/>
        <end position="32"/>
    </location>
</feature>
<organism evidence="2 3">
    <name type="scientific">Peribacillus butanolivorans</name>
    <dbReference type="NCBI Taxonomy" id="421767"/>
    <lineage>
        <taxon>Bacteria</taxon>
        <taxon>Bacillati</taxon>
        <taxon>Bacillota</taxon>
        <taxon>Bacilli</taxon>
        <taxon>Bacillales</taxon>
        <taxon>Bacillaceae</taxon>
        <taxon>Peribacillus</taxon>
    </lineage>
</organism>
<name>A0AAX0RWG3_9BACI</name>